<proteinExistence type="inferred from homology"/>
<dbReference type="InterPro" id="IPR000623">
    <property type="entry name" value="Shikimate_kinase/TSH1"/>
</dbReference>
<feature type="binding site" evidence="7">
    <location>
        <begin position="10"/>
        <end position="15"/>
    </location>
    <ligand>
        <name>ATP</name>
        <dbReference type="ChEBI" id="CHEBI:30616"/>
    </ligand>
</feature>
<dbReference type="GO" id="GO:0000287">
    <property type="term" value="F:magnesium ion binding"/>
    <property type="evidence" value="ECO:0007669"/>
    <property type="project" value="UniProtKB-UniRule"/>
</dbReference>
<dbReference type="Proteomes" id="UP000605201">
    <property type="component" value="Unassembled WGS sequence"/>
</dbReference>
<evidence type="ECO:0000256" key="7">
    <source>
        <dbReference type="HAMAP-Rule" id="MF_00109"/>
    </source>
</evidence>
<feature type="binding site" evidence="7">
    <location>
        <position position="32"/>
    </location>
    <ligand>
        <name>substrate</name>
    </ligand>
</feature>
<gene>
    <name evidence="7" type="primary">aroK</name>
    <name evidence="8" type="ORF">H8D96_15975</name>
</gene>
<comment type="cofactor">
    <cofactor evidence="7">
        <name>Mg(2+)</name>
        <dbReference type="ChEBI" id="CHEBI:18420"/>
    </cofactor>
    <text evidence="7">Binds 1 Mg(2+) ion per subunit.</text>
</comment>
<comment type="subcellular location">
    <subcellularLocation>
        <location evidence="7">Cytoplasm</location>
    </subcellularLocation>
</comment>
<dbReference type="AlphaFoldDB" id="A0A8J6NVN4"/>
<keyword evidence="3 7" id="KW-0547">Nucleotide-binding</keyword>
<dbReference type="Gene3D" id="3.40.50.300">
    <property type="entry name" value="P-loop containing nucleotide triphosphate hydrolases"/>
    <property type="match status" value="1"/>
</dbReference>
<comment type="function">
    <text evidence="7">Catalyzes the specific phosphorylation of the 3-hydroxyl group of shikimic acid using ATP as a cosubstrate.</text>
</comment>
<dbReference type="Pfam" id="PF01202">
    <property type="entry name" value="SKI"/>
    <property type="match status" value="1"/>
</dbReference>
<comment type="similarity">
    <text evidence="7">Belongs to the shikimate kinase family.</text>
</comment>
<evidence type="ECO:0000256" key="3">
    <source>
        <dbReference type="ARBA" id="ARBA00022741"/>
    </source>
</evidence>
<keyword evidence="1 7" id="KW-0028">Amino-acid biosynthesis</keyword>
<keyword evidence="7" id="KW-0963">Cytoplasm</keyword>
<comment type="pathway">
    <text evidence="7">Metabolic intermediate biosynthesis; chorismate biosynthesis; chorismate from D-erythrose 4-phosphate and phosphoenolpyruvate: step 5/7.</text>
</comment>
<keyword evidence="7" id="KW-0479">Metal-binding</keyword>
<feature type="binding site" evidence="7">
    <location>
        <position position="136"/>
    </location>
    <ligand>
        <name>substrate</name>
    </ligand>
</feature>
<evidence type="ECO:0000256" key="5">
    <source>
        <dbReference type="ARBA" id="ARBA00022840"/>
    </source>
</evidence>
<dbReference type="InterPro" id="IPR027417">
    <property type="entry name" value="P-loop_NTPase"/>
</dbReference>
<dbReference type="CDD" id="cd00464">
    <property type="entry name" value="SK"/>
    <property type="match status" value="1"/>
</dbReference>
<dbReference type="GO" id="GO:0005524">
    <property type="term" value="F:ATP binding"/>
    <property type="evidence" value="ECO:0007669"/>
    <property type="project" value="UniProtKB-UniRule"/>
</dbReference>
<evidence type="ECO:0000313" key="9">
    <source>
        <dbReference type="Proteomes" id="UP000605201"/>
    </source>
</evidence>
<dbReference type="GO" id="GO:0009073">
    <property type="term" value="P:aromatic amino acid family biosynthetic process"/>
    <property type="evidence" value="ECO:0007669"/>
    <property type="project" value="UniProtKB-KW"/>
</dbReference>
<comment type="catalytic activity">
    <reaction evidence="7">
        <text>shikimate + ATP = 3-phosphoshikimate + ADP + H(+)</text>
        <dbReference type="Rhea" id="RHEA:13121"/>
        <dbReference type="ChEBI" id="CHEBI:15378"/>
        <dbReference type="ChEBI" id="CHEBI:30616"/>
        <dbReference type="ChEBI" id="CHEBI:36208"/>
        <dbReference type="ChEBI" id="CHEBI:145989"/>
        <dbReference type="ChEBI" id="CHEBI:456216"/>
        <dbReference type="EC" id="2.7.1.71"/>
    </reaction>
</comment>
<sequence length="168" mass="18582">MNIVLIGYRGTGKSVVGELLAVRLRMPCIGMDAEIVKKAGMSIPEIVDKFGWPKFRDMESEKARELAGLDNIIIDTGGGVIERPENVEALKTNSSIFWLKASVDAIVSRIQGGTERPALTSGKTFTEEVAEILEQRIPKYKSAAQYAIDTDDLTPEQVTDRIIKIWTE</sequence>
<dbReference type="HAMAP" id="MF_00109">
    <property type="entry name" value="Shikimate_kinase"/>
    <property type="match status" value="1"/>
</dbReference>
<dbReference type="PANTHER" id="PTHR21087">
    <property type="entry name" value="SHIKIMATE KINASE"/>
    <property type="match status" value="1"/>
</dbReference>
<evidence type="ECO:0000256" key="1">
    <source>
        <dbReference type="ARBA" id="ARBA00022605"/>
    </source>
</evidence>
<comment type="subunit">
    <text evidence="7">Monomer.</text>
</comment>
<keyword evidence="2 7" id="KW-0808">Transferase</keyword>
<reference evidence="8 9" key="1">
    <citation type="submission" date="2020-08" db="EMBL/GenBank/DDBJ databases">
        <title>Bridging the membrane lipid divide: bacteria of the FCB group superphylum have the potential to synthesize archaeal ether lipids.</title>
        <authorList>
            <person name="Villanueva L."/>
            <person name="Von Meijenfeldt F.A.B."/>
            <person name="Westbye A.B."/>
            <person name="Yadav S."/>
            <person name="Hopmans E.C."/>
            <person name="Dutilh B.E."/>
            <person name="Sinninghe Damste J.S."/>
        </authorList>
    </citation>
    <scope>NUCLEOTIDE SEQUENCE [LARGE SCALE GENOMIC DNA]</scope>
    <source>
        <strain evidence="8">NIOZ-UU17</strain>
    </source>
</reference>
<keyword evidence="4 7" id="KW-0418">Kinase</keyword>
<dbReference type="UniPathway" id="UPA00053">
    <property type="reaction ID" value="UER00088"/>
</dbReference>
<dbReference type="GO" id="GO:0008652">
    <property type="term" value="P:amino acid biosynthetic process"/>
    <property type="evidence" value="ECO:0007669"/>
    <property type="project" value="UniProtKB-KW"/>
</dbReference>
<keyword evidence="5 7" id="KW-0067">ATP-binding</keyword>
<dbReference type="GO" id="GO:0009423">
    <property type="term" value="P:chorismate biosynthetic process"/>
    <property type="evidence" value="ECO:0007669"/>
    <property type="project" value="UniProtKB-UniRule"/>
</dbReference>
<comment type="caution">
    <text evidence="8">The sequence shown here is derived from an EMBL/GenBank/DDBJ whole genome shotgun (WGS) entry which is preliminary data.</text>
</comment>
<protein>
    <recommendedName>
        <fullName evidence="7">Shikimate kinase</fullName>
        <shortName evidence="7">SK</shortName>
        <ecNumber evidence="7">2.7.1.71</ecNumber>
    </recommendedName>
</protein>
<evidence type="ECO:0000256" key="6">
    <source>
        <dbReference type="ARBA" id="ARBA00023141"/>
    </source>
</evidence>
<dbReference type="SUPFAM" id="SSF52540">
    <property type="entry name" value="P-loop containing nucleoside triphosphate hydrolases"/>
    <property type="match status" value="1"/>
</dbReference>
<feature type="binding site" evidence="7">
    <location>
        <position position="14"/>
    </location>
    <ligand>
        <name>Mg(2+)</name>
        <dbReference type="ChEBI" id="CHEBI:18420"/>
    </ligand>
</feature>
<keyword evidence="6 7" id="KW-0057">Aromatic amino acid biosynthesis</keyword>
<name>A0A8J6NVN4_9BACT</name>
<feature type="binding site" evidence="7">
    <location>
        <position position="116"/>
    </location>
    <ligand>
        <name>ATP</name>
        <dbReference type="ChEBI" id="CHEBI:30616"/>
    </ligand>
</feature>
<dbReference type="GO" id="GO:0005829">
    <property type="term" value="C:cytosol"/>
    <property type="evidence" value="ECO:0007669"/>
    <property type="project" value="TreeGrafter"/>
</dbReference>
<dbReference type="GO" id="GO:0004765">
    <property type="term" value="F:shikimate kinase activity"/>
    <property type="evidence" value="ECO:0007669"/>
    <property type="project" value="UniProtKB-UniRule"/>
</dbReference>
<evidence type="ECO:0000256" key="2">
    <source>
        <dbReference type="ARBA" id="ARBA00022679"/>
    </source>
</evidence>
<accession>A0A8J6NVN4</accession>
<feature type="binding site" evidence="7">
    <location>
        <position position="56"/>
    </location>
    <ligand>
        <name>substrate</name>
    </ligand>
</feature>
<comment type="caution">
    <text evidence="7">Lacks conserved residue(s) required for the propagation of feature annotation.</text>
</comment>
<dbReference type="PRINTS" id="PR01100">
    <property type="entry name" value="SHIKIMTKNASE"/>
</dbReference>
<dbReference type="EC" id="2.7.1.71" evidence="7"/>
<dbReference type="EMBL" id="JACNIG010000297">
    <property type="protein sequence ID" value="MBC8433408.1"/>
    <property type="molecule type" value="Genomic_DNA"/>
</dbReference>
<dbReference type="PANTHER" id="PTHR21087:SF16">
    <property type="entry name" value="SHIKIMATE KINASE 1, CHLOROPLASTIC"/>
    <property type="match status" value="1"/>
</dbReference>
<organism evidence="8 9">
    <name type="scientific">Candidatus Desulfatibia vada</name>
    <dbReference type="NCBI Taxonomy" id="2841696"/>
    <lineage>
        <taxon>Bacteria</taxon>
        <taxon>Pseudomonadati</taxon>
        <taxon>Thermodesulfobacteriota</taxon>
        <taxon>Desulfobacteria</taxon>
        <taxon>Desulfobacterales</taxon>
        <taxon>Desulfobacterales incertae sedis</taxon>
        <taxon>Candidatus Desulfatibia</taxon>
    </lineage>
</organism>
<feature type="binding site" evidence="7">
    <location>
        <position position="78"/>
    </location>
    <ligand>
        <name>substrate</name>
    </ligand>
</feature>
<evidence type="ECO:0000256" key="4">
    <source>
        <dbReference type="ARBA" id="ARBA00022777"/>
    </source>
</evidence>
<dbReference type="InterPro" id="IPR031322">
    <property type="entry name" value="Shikimate/glucono_kinase"/>
</dbReference>
<keyword evidence="7" id="KW-0460">Magnesium</keyword>
<evidence type="ECO:0000313" key="8">
    <source>
        <dbReference type="EMBL" id="MBC8433408.1"/>
    </source>
</evidence>